<comment type="caution">
    <text evidence="13">The sequence shown here is derived from an EMBL/GenBank/DDBJ whole genome shotgun (WGS) entry which is preliminary data.</text>
</comment>
<dbReference type="GO" id="GO:0046872">
    <property type="term" value="F:metal ion binding"/>
    <property type="evidence" value="ECO:0007669"/>
    <property type="project" value="UniProtKB-KW"/>
</dbReference>
<evidence type="ECO:0000256" key="9">
    <source>
        <dbReference type="ARBA" id="ARBA00044145"/>
    </source>
</evidence>
<evidence type="ECO:0000313" key="14">
    <source>
        <dbReference type="Proteomes" id="UP000603434"/>
    </source>
</evidence>
<feature type="domain" description="Cyclic GMP-AMP synthase DncV-like nucleotidyltransferase" evidence="11">
    <location>
        <begin position="2"/>
        <end position="74"/>
    </location>
</feature>
<evidence type="ECO:0000256" key="6">
    <source>
        <dbReference type="ARBA" id="ARBA00022842"/>
    </source>
</evidence>
<dbReference type="AlphaFoldDB" id="A0A8J6NKF5"/>
<evidence type="ECO:0000256" key="8">
    <source>
        <dbReference type="ARBA" id="ARBA00023118"/>
    </source>
</evidence>
<keyword evidence="2" id="KW-0548">Nucleotidyltransferase</keyword>
<dbReference type="GO" id="GO:0051607">
    <property type="term" value="P:defense response to virus"/>
    <property type="evidence" value="ECO:0007669"/>
    <property type="project" value="UniProtKB-KW"/>
</dbReference>
<organism evidence="13 14">
    <name type="scientific">Candidatus Desulfatibia profunda</name>
    <dbReference type="NCBI Taxonomy" id="2841695"/>
    <lineage>
        <taxon>Bacteria</taxon>
        <taxon>Pseudomonadati</taxon>
        <taxon>Thermodesulfobacteriota</taxon>
        <taxon>Desulfobacteria</taxon>
        <taxon>Desulfobacterales</taxon>
        <taxon>Desulfobacterales incertae sedis</taxon>
        <taxon>Candidatus Desulfatibia</taxon>
    </lineage>
</organism>
<keyword evidence="5" id="KW-0067">ATP-binding</keyword>
<dbReference type="GO" id="GO:0016779">
    <property type="term" value="F:nucleotidyltransferase activity"/>
    <property type="evidence" value="ECO:0007669"/>
    <property type="project" value="UniProtKB-KW"/>
</dbReference>
<sequence length="268" mass="30273">GTIINPLDGEFDIDDGVYLQHLDKNDDSEWPTPETVHRWLVNAIDGHTKEKPIDKRTCVRVQYAGQFHVDLPIYAKLYGDFLLAEKGAKGWHRSNPKALTEWFIENVKQHGGQLRRIVHYLKAWADFQSGRRGKMPSGLILASLAARNFLPNERDDLSFADTAYAISNAVNFVFCVYNPVDSDEDLAARLTDEQKARFQEAISDLASDAAIAVHADDREEASKLWRRQLGDRFPAVEKDDNANQKKEDAGKIAAFYAAKNPPKPWGHL</sequence>
<dbReference type="GO" id="GO:0009117">
    <property type="term" value="P:nucleotide metabolic process"/>
    <property type="evidence" value="ECO:0007669"/>
    <property type="project" value="UniProtKB-KW"/>
</dbReference>
<dbReference type="GO" id="GO:0005524">
    <property type="term" value="F:ATP binding"/>
    <property type="evidence" value="ECO:0007669"/>
    <property type="project" value="UniProtKB-KW"/>
</dbReference>
<keyword evidence="4" id="KW-0547">Nucleotide-binding</keyword>
<evidence type="ECO:0000259" key="11">
    <source>
        <dbReference type="Pfam" id="PF21654"/>
    </source>
</evidence>
<dbReference type="Pfam" id="PF21654">
    <property type="entry name" value="DncV-like_NTFase"/>
    <property type="match status" value="1"/>
</dbReference>
<evidence type="ECO:0000256" key="7">
    <source>
        <dbReference type="ARBA" id="ARBA00023080"/>
    </source>
</evidence>
<evidence type="ECO:0000259" key="12">
    <source>
        <dbReference type="Pfam" id="PF21713"/>
    </source>
</evidence>
<evidence type="ECO:0000256" key="2">
    <source>
        <dbReference type="ARBA" id="ARBA00022695"/>
    </source>
</evidence>
<keyword evidence="3" id="KW-0479">Metal-binding</keyword>
<proteinExistence type="predicted"/>
<keyword evidence="6" id="KW-0460">Magnesium</keyword>
<comment type="catalytic activity">
    <reaction evidence="10">
        <text>GTP + ATP = 3',3'-cGAMP + 2 diphosphate</text>
        <dbReference type="Rhea" id="RHEA:35647"/>
        <dbReference type="ChEBI" id="CHEBI:30616"/>
        <dbReference type="ChEBI" id="CHEBI:33019"/>
        <dbReference type="ChEBI" id="CHEBI:37565"/>
        <dbReference type="ChEBI" id="CHEBI:71501"/>
    </reaction>
    <physiologicalReaction direction="left-to-right" evidence="10">
        <dbReference type="Rhea" id="RHEA:35648"/>
    </physiologicalReaction>
</comment>
<keyword evidence="8" id="KW-0051">Antiviral defense</keyword>
<evidence type="ECO:0000256" key="3">
    <source>
        <dbReference type="ARBA" id="ARBA00022723"/>
    </source>
</evidence>
<gene>
    <name evidence="13" type="ORF">H8E23_02420</name>
</gene>
<reference evidence="13 14" key="1">
    <citation type="submission" date="2020-08" db="EMBL/GenBank/DDBJ databases">
        <title>Bridging the membrane lipid divide: bacteria of the FCB group superphylum have the potential to synthesize archaeal ether lipids.</title>
        <authorList>
            <person name="Villanueva L."/>
            <person name="Von Meijenfeldt F.A.B."/>
            <person name="Westbye A.B."/>
            <person name="Yadav S."/>
            <person name="Hopmans E.C."/>
            <person name="Dutilh B.E."/>
            <person name="Sinninghe Damste J.S."/>
        </authorList>
    </citation>
    <scope>NUCLEOTIDE SEQUENCE [LARGE SCALE GENOMIC DNA]</scope>
    <source>
        <strain evidence="13">NIOZ-UU30</strain>
    </source>
</reference>
<feature type="domain" description="Cyclic GMP-AMP synthase C-terminal" evidence="12">
    <location>
        <begin position="111"/>
        <end position="234"/>
    </location>
</feature>
<evidence type="ECO:0000313" key="13">
    <source>
        <dbReference type="EMBL" id="MBC8360240.1"/>
    </source>
</evidence>
<dbReference type="EMBL" id="JACNJH010000077">
    <property type="protein sequence ID" value="MBC8360240.1"/>
    <property type="molecule type" value="Genomic_DNA"/>
</dbReference>
<dbReference type="InterPro" id="IPR048446">
    <property type="entry name" value="DncV_C"/>
</dbReference>
<keyword evidence="7" id="KW-0546">Nucleotide metabolism</keyword>
<dbReference type="Pfam" id="PF21713">
    <property type="entry name" value="DncV_C"/>
    <property type="match status" value="1"/>
</dbReference>
<feature type="non-terminal residue" evidence="13">
    <location>
        <position position="1"/>
    </location>
</feature>
<evidence type="ECO:0000256" key="10">
    <source>
        <dbReference type="ARBA" id="ARBA00048304"/>
    </source>
</evidence>
<evidence type="ECO:0000256" key="1">
    <source>
        <dbReference type="ARBA" id="ARBA00022679"/>
    </source>
</evidence>
<dbReference type="InterPro" id="IPR048445">
    <property type="entry name" value="DncV-like_NTFase"/>
</dbReference>
<name>A0A8J6NKF5_9BACT</name>
<dbReference type="Proteomes" id="UP000603434">
    <property type="component" value="Unassembled WGS sequence"/>
</dbReference>
<protein>
    <recommendedName>
        <fullName evidence="9">Cyclic GMP-AMP synthase</fullName>
    </recommendedName>
</protein>
<evidence type="ECO:0000256" key="5">
    <source>
        <dbReference type="ARBA" id="ARBA00022840"/>
    </source>
</evidence>
<evidence type="ECO:0000256" key="4">
    <source>
        <dbReference type="ARBA" id="ARBA00022741"/>
    </source>
</evidence>
<accession>A0A8J6NKF5</accession>
<keyword evidence="1" id="KW-0808">Transferase</keyword>